<accession>A0AAC9KAG1</accession>
<evidence type="ECO:0000256" key="1">
    <source>
        <dbReference type="SAM" id="Phobius"/>
    </source>
</evidence>
<dbReference type="RefSeq" id="WP_072572631.1">
    <property type="nucleotide sequence ID" value="NZ_CP018191.1"/>
</dbReference>
<dbReference type="EMBL" id="CP018191">
    <property type="protein sequence ID" value="APH54644.1"/>
    <property type="molecule type" value="Genomic_DNA"/>
</dbReference>
<dbReference type="Proteomes" id="UP000182373">
    <property type="component" value="Chromosome"/>
</dbReference>
<protein>
    <submittedName>
        <fullName evidence="2">Uncharacterized protein</fullName>
    </submittedName>
</protein>
<keyword evidence="1" id="KW-0812">Transmembrane</keyword>
<organism evidence="2 3">
    <name type="scientific">Granulibacter bethesdensis</name>
    <dbReference type="NCBI Taxonomy" id="364410"/>
    <lineage>
        <taxon>Bacteria</taxon>
        <taxon>Pseudomonadati</taxon>
        <taxon>Pseudomonadota</taxon>
        <taxon>Alphaproteobacteria</taxon>
        <taxon>Acetobacterales</taxon>
        <taxon>Acetobacteraceae</taxon>
        <taxon>Granulibacter</taxon>
    </lineage>
</organism>
<proteinExistence type="predicted"/>
<evidence type="ECO:0000313" key="2">
    <source>
        <dbReference type="EMBL" id="APH54644.1"/>
    </source>
</evidence>
<dbReference type="AlphaFoldDB" id="A0AAC9KAG1"/>
<feature type="transmembrane region" description="Helical" evidence="1">
    <location>
        <begin position="116"/>
        <end position="136"/>
    </location>
</feature>
<sequence length="263" mass="28963">MNERPESSERKILGDIIALVLDENPGQSEAALIALKRRAARNNVTGGLLKNLLHELRGQPPAFLNVEVPNRDSARQDMLEQQLSRAIMERDSARVQLSIQIQAANARRETRWRDRVVGGIFTALAVSGVLTAYALLSPVTLDEEEQEKNQNIAVIAPLSPPSKALRDSPATVEEAEFRAGAQDHRRMLAWLRTASTEQQSGAQYWLSRQGSNGSQSCYMVGGSLSAGWLNGCLIAQRSLEQANRNSATSVAYQRGWQSDGRSR</sequence>
<gene>
    <name evidence="2" type="ORF">GbCGDNIH9_1344</name>
</gene>
<reference evidence="3" key="1">
    <citation type="submission" date="2016-11" db="EMBL/GenBank/DDBJ databases">
        <title>Comparative genomic and phenotypic analysis of Granulibacter bethesdensis clinical isolates from patients with chronic granulomatous disease.</title>
        <authorList>
            <person name="Zarember K.A."/>
            <person name="Porcella S.F."/>
            <person name="Chu J."/>
            <person name="Ding L."/>
            <person name="Dahlstrom E."/>
            <person name="Barbian K."/>
            <person name="Martens C."/>
            <person name="Sykora L."/>
            <person name="Kramer S."/>
            <person name="Pettinato A.M."/>
            <person name="Hong H."/>
            <person name="Wald G."/>
            <person name="Berg L.J."/>
            <person name="Rogge L.S."/>
            <person name="Greenberg D.E."/>
            <person name="Falcone E.L."/>
            <person name="Neves J.F."/>
            <person name="Simoes M.J."/>
            <person name="Casal M."/>
            <person name="Rodriguez-Lopez F.C."/>
            <person name="Zelazny A."/>
            <person name="Gallin J.I."/>
            <person name="Holland S.M."/>
        </authorList>
    </citation>
    <scope>NUCLEOTIDE SEQUENCE [LARGE SCALE GENOMIC DNA]</scope>
    <source>
        <strain evidence="3">NIH9.1</strain>
    </source>
</reference>
<name>A0AAC9KAG1_9PROT</name>
<keyword evidence="1" id="KW-0472">Membrane</keyword>
<keyword evidence="1" id="KW-1133">Transmembrane helix</keyword>
<evidence type="ECO:0000313" key="3">
    <source>
        <dbReference type="Proteomes" id="UP000182373"/>
    </source>
</evidence>